<evidence type="ECO:0000256" key="1">
    <source>
        <dbReference type="SAM" id="MobiDB-lite"/>
    </source>
</evidence>
<reference evidence="2 3" key="1">
    <citation type="submission" date="2021-06" db="EMBL/GenBank/DDBJ databases">
        <title>Caerostris darwini draft genome.</title>
        <authorList>
            <person name="Kono N."/>
            <person name="Arakawa K."/>
        </authorList>
    </citation>
    <scope>NUCLEOTIDE SEQUENCE [LARGE SCALE GENOMIC DNA]</scope>
</reference>
<sequence length="210" mass="23621">MRARYKRVKGTETSKERKRRLESARVSKKRVRAAETLEGHEIRLESTRARYKRNGINDNEDVTPVEPSVAIKEEPIEFDSEPPTFAEIVIQNSKKDNEDAIPVEPAVVVKQEPTEFYPEPSASADIVIKDELVVCSEEYTNSSADVPPSTEPTSHVTLSVACLGPANNLTTANKSRSIFNGEYVHCLLCKSDVQPAKVFIFLLKKEYFCF</sequence>
<comment type="caution">
    <text evidence="2">The sequence shown here is derived from an EMBL/GenBank/DDBJ whole genome shotgun (WGS) entry which is preliminary data.</text>
</comment>
<feature type="region of interest" description="Disordered" evidence="1">
    <location>
        <begin position="1"/>
        <end position="27"/>
    </location>
</feature>
<protein>
    <submittedName>
        <fullName evidence="2">Uncharacterized protein</fullName>
    </submittedName>
</protein>
<evidence type="ECO:0000313" key="2">
    <source>
        <dbReference type="EMBL" id="GIY69420.1"/>
    </source>
</evidence>
<keyword evidence="3" id="KW-1185">Reference proteome</keyword>
<name>A0AAV4VJ09_9ARAC</name>
<accession>A0AAV4VJ09</accession>
<dbReference type="EMBL" id="BPLQ01013035">
    <property type="protein sequence ID" value="GIY69420.1"/>
    <property type="molecule type" value="Genomic_DNA"/>
</dbReference>
<feature type="compositionally biased region" description="Basic and acidic residues" evidence="1">
    <location>
        <begin position="9"/>
        <end position="25"/>
    </location>
</feature>
<dbReference type="AlphaFoldDB" id="A0AAV4VJ09"/>
<dbReference type="Proteomes" id="UP001054837">
    <property type="component" value="Unassembled WGS sequence"/>
</dbReference>
<organism evidence="2 3">
    <name type="scientific">Caerostris darwini</name>
    <dbReference type="NCBI Taxonomy" id="1538125"/>
    <lineage>
        <taxon>Eukaryota</taxon>
        <taxon>Metazoa</taxon>
        <taxon>Ecdysozoa</taxon>
        <taxon>Arthropoda</taxon>
        <taxon>Chelicerata</taxon>
        <taxon>Arachnida</taxon>
        <taxon>Araneae</taxon>
        <taxon>Araneomorphae</taxon>
        <taxon>Entelegynae</taxon>
        <taxon>Araneoidea</taxon>
        <taxon>Araneidae</taxon>
        <taxon>Caerostris</taxon>
    </lineage>
</organism>
<proteinExistence type="predicted"/>
<gene>
    <name evidence="2" type="ORF">CDAR_470821</name>
</gene>
<evidence type="ECO:0000313" key="3">
    <source>
        <dbReference type="Proteomes" id="UP001054837"/>
    </source>
</evidence>